<dbReference type="Pfam" id="PF10026">
    <property type="entry name" value="DUF2268"/>
    <property type="match status" value="1"/>
</dbReference>
<feature type="signal peptide" evidence="1">
    <location>
        <begin position="1"/>
        <end position="21"/>
    </location>
</feature>
<organism evidence="3 4">
    <name type="scientific">Hymenobacter saemangeumensis</name>
    <dbReference type="NCBI Taxonomy" id="1084522"/>
    <lineage>
        <taxon>Bacteria</taxon>
        <taxon>Pseudomonadati</taxon>
        <taxon>Bacteroidota</taxon>
        <taxon>Cytophagia</taxon>
        <taxon>Cytophagales</taxon>
        <taxon>Hymenobacteraceae</taxon>
        <taxon>Hymenobacter</taxon>
    </lineage>
</organism>
<comment type="caution">
    <text evidence="3">The sequence shown here is derived from an EMBL/GenBank/DDBJ whole genome shotgun (WGS) entry which is preliminary data.</text>
</comment>
<feature type="domain" description="DUF2268" evidence="2">
    <location>
        <begin position="161"/>
        <end position="285"/>
    </location>
</feature>
<dbReference type="InterPro" id="IPR018728">
    <property type="entry name" value="DUF2268"/>
</dbReference>
<evidence type="ECO:0000259" key="2">
    <source>
        <dbReference type="Pfam" id="PF10026"/>
    </source>
</evidence>
<gene>
    <name evidence="3" type="ORF">GCM10023185_43640</name>
</gene>
<keyword evidence="1" id="KW-0732">Signal</keyword>
<dbReference type="RefSeq" id="WP_345238283.1">
    <property type="nucleotide sequence ID" value="NZ_BAABGZ010000081.1"/>
</dbReference>
<evidence type="ECO:0000313" key="3">
    <source>
        <dbReference type="EMBL" id="GAA4369731.1"/>
    </source>
</evidence>
<keyword evidence="4" id="KW-1185">Reference proteome</keyword>
<accession>A0ABP8IS04</accession>
<dbReference type="EMBL" id="BAABGZ010000081">
    <property type="protein sequence ID" value="GAA4369731.1"/>
    <property type="molecule type" value="Genomic_DNA"/>
</dbReference>
<proteinExistence type="predicted"/>
<evidence type="ECO:0000256" key="1">
    <source>
        <dbReference type="SAM" id="SignalP"/>
    </source>
</evidence>
<reference evidence="4" key="1">
    <citation type="journal article" date="2019" name="Int. J. Syst. Evol. Microbiol.">
        <title>The Global Catalogue of Microorganisms (GCM) 10K type strain sequencing project: providing services to taxonomists for standard genome sequencing and annotation.</title>
        <authorList>
            <consortium name="The Broad Institute Genomics Platform"/>
            <consortium name="The Broad Institute Genome Sequencing Center for Infectious Disease"/>
            <person name="Wu L."/>
            <person name="Ma J."/>
        </authorList>
    </citation>
    <scope>NUCLEOTIDE SEQUENCE [LARGE SCALE GENOMIC DNA]</scope>
    <source>
        <strain evidence="4">JCM 17923</strain>
    </source>
</reference>
<name>A0ABP8IS04_9BACT</name>
<sequence length="303" mass="33682">MRIPPLYLTLLLSMLGLTARAQSPAPATQTDPRKAQFFTQDVTNFWRAFDAWQTGQPGNPFAELYYKPASPGARILLEKNGLAHPDSLLRVVQRRHADYARVRPATLRMAEAIPQCKKAFAALKKLYPSAVFPPVFFAIGGFQVGGNSVALGQLVGAEMNDPAAIAPLVTHEAIHAQQHIPYKYKILLEQCLIEGSADFLAELVSGQPAGGANYDYARGREPQLWREFERDQNLGEDDSFALWLYGGQRPAGRPADLGYYIGYQITKAYYDRASNKGKAVREILNIADARQFLTQSGYAERFK</sequence>
<dbReference type="Proteomes" id="UP001501153">
    <property type="component" value="Unassembled WGS sequence"/>
</dbReference>
<feature type="chain" id="PRO_5045791107" description="DUF2268 domain-containing protein" evidence="1">
    <location>
        <begin position="22"/>
        <end position="303"/>
    </location>
</feature>
<protein>
    <recommendedName>
        <fullName evidence="2">DUF2268 domain-containing protein</fullName>
    </recommendedName>
</protein>
<evidence type="ECO:0000313" key="4">
    <source>
        <dbReference type="Proteomes" id="UP001501153"/>
    </source>
</evidence>